<dbReference type="PROSITE" id="PS50240">
    <property type="entry name" value="TRYPSIN_DOM"/>
    <property type="match status" value="1"/>
</dbReference>
<feature type="signal peptide" evidence="3">
    <location>
        <begin position="1"/>
        <end position="25"/>
    </location>
</feature>
<feature type="chain" id="PRO_5040436123" description="Peptidase S1 domain-containing protein" evidence="3">
    <location>
        <begin position="26"/>
        <end position="335"/>
    </location>
</feature>
<dbReference type="CDD" id="cd00190">
    <property type="entry name" value="Tryp_SPc"/>
    <property type="match status" value="1"/>
</dbReference>
<dbReference type="SMART" id="SM00020">
    <property type="entry name" value="Tryp_SPc"/>
    <property type="match status" value="1"/>
</dbReference>
<dbReference type="AlphaFoldDB" id="A0A9N9SLJ4"/>
<dbReference type="Gene3D" id="2.40.10.10">
    <property type="entry name" value="Trypsin-like serine proteases"/>
    <property type="match status" value="1"/>
</dbReference>
<dbReference type="GO" id="GO:0006508">
    <property type="term" value="P:proteolysis"/>
    <property type="evidence" value="ECO:0007669"/>
    <property type="project" value="InterPro"/>
</dbReference>
<dbReference type="EMBL" id="OU896712">
    <property type="protein sequence ID" value="CAG9822560.1"/>
    <property type="molecule type" value="Genomic_DNA"/>
</dbReference>
<evidence type="ECO:0000256" key="2">
    <source>
        <dbReference type="ARBA" id="ARBA00024195"/>
    </source>
</evidence>
<accession>A0A9N9SLJ4</accession>
<keyword evidence="3" id="KW-0732">Signal</keyword>
<protein>
    <recommendedName>
        <fullName evidence="4">Peptidase S1 domain-containing protein</fullName>
    </recommendedName>
</protein>
<dbReference type="PANTHER" id="PTHR24256">
    <property type="entry name" value="TRYPTASE-RELATED"/>
    <property type="match status" value="1"/>
</dbReference>
<dbReference type="GO" id="GO:0004252">
    <property type="term" value="F:serine-type endopeptidase activity"/>
    <property type="evidence" value="ECO:0007669"/>
    <property type="project" value="InterPro"/>
</dbReference>
<name>A0A9N9SLJ4_PHACE</name>
<proteinExistence type="inferred from homology"/>
<comment type="similarity">
    <text evidence="2">Belongs to the peptidase S1 family. CLIP subfamily.</text>
</comment>
<evidence type="ECO:0000313" key="6">
    <source>
        <dbReference type="Proteomes" id="UP001153737"/>
    </source>
</evidence>
<dbReference type="Pfam" id="PF00089">
    <property type="entry name" value="Trypsin"/>
    <property type="match status" value="2"/>
</dbReference>
<keyword evidence="6" id="KW-1185">Reference proteome</keyword>
<evidence type="ECO:0000259" key="4">
    <source>
        <dbReference type="PROSITE" id="PS50240"/>
    </source>
</evidence>
<feature type="domain" description="Peptidase S1" evidence="4">
    <location>
        <begin position="66"/>
        <end position="327"/>
    </location>
</feature>
<dbReference type="InterPro" id="IPR043504">
    <property type="entry name" value="Peptidase_S1_PA_chymotrypsin"/>
</dbReference>
<organism evidence="5 6">
    <name type="scientific">Phaedon cochleariae</name>
    <name type="common">Mustard beetle</name>
    <dbReference type="NCBI Taxonomy" id="80249"/>
    <lineage>
        <taxon>Eukaryota</taxon>
        <taxon>Metazoa</taxon>
        <taxon>Ecdysozoa</taxon>
        <taxon>Arthropoda</taxon>
        <taxon>Hexapoda</taxon>
        <taxon>Insecta</taxon>
        <taxon>Pterygota</taxon>
        <taxon>Neoptera</taxon>
        <taxon>Endopterygota</taxon>
        <taxon>Coleoptera</taxon>
        <taxon>Polyphaga</taxon>
        <taxon>Cucujiformia</taxon>
        <taxon>Chrysomeloidea</taxon>
        <taxon>Chrysomelidae</taxon>
        <taxon>Chrysomelinae</taxon>
        <taxon>Chrysomelini</taxon>
        <taxon>Phaedon</taxon>
    </lineage>
</organism>
<gene>
    <name evidence="5" type="ORF">PHAECO_LOCUS10152</name>
</gene>
<reference evidence="5" key="2">
    <citation type="submission" date="2022-10" db="EMBL/GenBank/DDBJ databases">
        <authorList>
            <consortium name="ENA_rothamsted_submissions"/>
            <consortium name="culmorum"/>
            <person name="King R."/>
        </authorList>
    </citation>
    <scope>NUCLEOTIDE SEQUENCE</scope>
</reference>
<dbReference type="InterPro" id="IPR009003">
    <property type="entry name" value="Peptidase_S1_PA"/>
</dbReference>
<dbReference type="InterPro" id="IPR001254">
    <property type="entry name" value="Trypsin_dom"/>
</dbReference>
<reference evidence="5" key="1">
    <citation type="submission" date="2022-01" db="EMBL/GenBank/DDBJ databases">
        <authorList>
            <person name="King R."/>
        </authorList>
    </citation>
    <scope>NUCLEOTIDE SEQUENCE</scope>
</reference>
<dbReference type="InterPro" id="IPR051487">
    <property type="entry name" value="Ser/Thr_Proteases_Immune/Dev"/>
</dbReference>
<dbReference type="Proteomes" id="UP001153737">
    <property type="component" value="Chromosome 6"/>
</dbReference>
<sequence length="335" mass="36349">MDSRWWISFLLVFLIEANLHEWVSADGDAVPAQKGVIFDFLLNSLQSQSNTCKICKCGIPNRETRFLGGEYLTGHEFPWSALVYLHNNVSSPFPATLINDRYLVTAANNVIGLTPLDMKIGVGQYDICFPDVNSINVSVATIIINPEFSPGNRAHDIALLKLSTPITFTRTVQPICLAAQNARYLGQVATVSGWAEYANTTTNATTPTAGVNDTANANGTAAGTGVTAVRSCRPRKLGLPVLSYSECQQYAYDVRYVSPDKGCVGVVGSASPICEVDSGAAVMYRNYKGVYDIIGVLGDRNVCDSNPSLALYTTISDHLPWITQSTKDACYCYRS</sequence>
<keyword evidence="1" id="KW-1015">Disulfide bond</keyword>
<evidence type="ECO:0000313" key="5">
    <source>
        <dbReference type="EMBL" id="CAG9822560.1"/>
    </source>
</evidence>
<dbReference type="SUPFAM" id="SSF50494">
    <property type="entry name" value="Trypsin-like serine proteases"/>
    <property type="match status" value="1"/>
</dbReference>
<evidence type="ECO:0000256" key="1">
    <source>
        <dbReference type="ARBA" id="ARBA00023157"/>
    </source>
</evidence>
<evidence type="ECO:0000256" key="3">
    <source>
        <dbReference type="SAM" id="SignalP"/>
    </source>
</evidence>
<dbReference type="OrthoDB" id="6914889at2759"/>